<evidence type="ECO:0000313" key="6">
    <source>
        <dbReference type="Proteomes" id="UP000419138"/>
    </source>
</evidence>
<name>A0A646KEN1_STRJU</name>
<evidence type="ECO:0000256" key="3">
    <source>
        <dbReference type="SAM" id="Phobius"/>
    </source>
</evidence>
<keyword evidence="3" id="KW-1133">Transmembrane helix</keyword>
<proteinExistence type="predicted"/>
<dbReference type="AlphaFoldDB" id="A0A646KEN1"/>
<feature type="transmembrane region" description="Helical" evidence="3">
    <location>
        <begin position="46"/>
        <end position="77"/>
    </location>
</feature>
<evidence type="ECO:0000256" key="2">
    <source>
        <dbReference type="SAM" id="MobiDB-lite"/>
    </source>
</evidence>
<feature type="domain" description="DUF4352" evidence="4">
    <location>
        <begin position="167"/>
        <end position="274"/>
    </location>
</feature>
<evidence type="ECO:0000313" key="5">
    <source>
        <dbReference type="EMBL" id="MQT00749.1"/>
    </source>
</evidence>
<dbReference type="Pfam" id="PF11611">
    <property type="entry name" value="DUF4352"/>
    <property type="match status" value="1"/>
</dbReference>
<sequence length="285" mass="29414">MSGRTLMSHSTHQPQFDGGQQPYGQPPQHGYQAPAPRPMRNGLGTAALVLGIIGVITAAIPLLFWLGGTLGLIGLILGMSGRGRVKRGEANNKGVTTVGAVLGLLAMILGTIAAVVTFKAVDDAVDELDQATSASREPASGSDGKNKGKDKGKSEDSSLAAGESAVYKNGVKVTVSKATSYSPTEYAVGHTEGNKAYQVSVTVENTGDEKFDSTLVTADARAGEDGVTAEQIFDEKTGSGFDGTVLPGKKATVIHAFDAPADAKTLTVEVSPDILLDASVWELTV</sequence>
<dbReference type="Gene3D" id="2.60.40.1240">
    <property type="match status" value="1"/>
</dbReference>
<dbReference type="OrthoDB" id="4335876at2"/>
<keyword evidence="1" id="KW-0732">Signal</keyword>
<evidence type="ECO:0000259" key="4">
    <source>
        <dbReference type="Pfam" id="PF11611"/>
    </source>
</evidence>
<dbReference type="InterPro" id="IPR029051">
    <property type="entry name" value="DUF4352"/>
</dbReference>
<dbReference type="InterPro" id="IPR029050">
    <property type="entry name" value="Immunoprotect_excell_Ig-like"/>
</dbReference>
<feature type="compositionally biased region" description="Polar residues" evidence="2">
    <location>
        <begin position="1"/>
        <end position="12"/>
    </location>
</feature>
<accession>A0A646KEN1</accession>
<gene>
    <name evidence="5" type="ORF">FF041_11105</name>
</gene>
<keyword evidence="3" id="KW-0812">Transmembrane</keyword>
<dbReference type="Proteomes" id="UP000419138">
    <property type="component" value="Unassembled WGS sequence"/>
</dbReference>
<keyword evidence="6" id="KW-1185">Reference proteome</keyword>
<dbReference type="EMBL" id="VCLA01000088">
    <property type="protein sequence ID" value="MQT00749.1"/>
    <property type="molecule type" value="Genomic_DNA"/>
</dbReference>
<feature type="region of interest" description="Disordered" evidence="2">
    <location>
        <begin position="131"/>
        <end position="160"/>
    </location>
</feature>
<evidence type="ECO:0000256" key="1">
    <source>
        <dbReference type="ARBA" id="ARBA00022729"/>
    </source>
</evidence>
<comment type="caution">
    <text evidence="5">The sequence shown here is derived from an EMBL/GenBank/DDBJ whole genome shotgun (WGS) entry which is preliminary data.</text>
</comment>
<protein>
    <submittedName>
        <fullName evidence="5">DUF4352 domain-containing protein</fullName>
    </submittedName>
</protein>
<feature type="region of interest" description="Disordered" evidence="2">
    <location>
        <begin position="1"/>
        <end position="35"/>
    </location>
</feature>
<reference evidence="5 6" key="1">
    <citation type="submission" date="2019-05" db="EMBL/GenBank/DDBJ databases">
        <title>Comparative genomics and metabolomics analyses of clavulanic acid producing Streptomyces species provides insight into specialized metabolism and evolution of beta-lactam biosynthetic gene clusters.</title>
        <authorList>
            <person name="Moore M.A."/>
            <person name="Cruz-Morales P."/>
            <person name="Barona Gomez F."/>
            <person name="Kapil T."/>
        </authorList>
    </citation>
    <scope>NUCLEOTIDE SEQUENCE [LARGE SCALE GENOMIC DNA]</scope>
    <source>
        <strain evidence="5 6">NRRL 5741</strain>
    </source>
</reference>
<organism evidence="5 6">
    <name type="scientific">Streptomyces jumonjinensis</name>
    <dbReference type="NCBI Taxonomy" id="1945"/>
    <lineage>
        <taxon>Bacteria</taxon>
        <taxon>Bacillati</taxon>
        <taxon>Actinomycetota</taxon>
        <taxon>Actinomycetes</taxon>
        <taxon>Kitasatosporales</taxon>
        <taxon>Streptomycetaceae</taxon>
        <taxon>Streptomyces</taxon>
    </lineage>
</organism>
<feature type="compositionally biased region" description="Low complexity" evidence="2">
    <location>
        <begin position="13"/>
        <end position="34"/>
    </location>
</feature>
<keyword evidence="3" id="KW-0472">Membrane</keyword>
<feature type="compositionally biased region" description="Basic and acidic residues" evidence="2">
    <location>
        <begin position="144"/>
        <end position="156"/>
    </location>
</feature>
<feature type="transmembrane region" description="Helical" evidence="3">
    <location>
        <begin position="98"/>
        <end position="118"/>
    </location>
</feature>